<feature type="domain" description="Chitin-binding type-2" evidence="8">
    <location>
        <begin position="392"/>
        <end position="448"/>
    </location>
</feature>
<keyword evidence="4 7" id="KW-0378">Hydrolase</keyword>
<dbReference type="PROSITE" id="PS50940">
    <property type="entry name" value="CHIT_BIND_II"/>
    <property type="match status" value="1"/>
</dbReference>
<dbReference type="HOGENOM" id="CLU_002833_3_1_1"/>
<dbReference type="OrthoDB" id="76388at2759"/>
<dbReference type="RefSeq" id="XP_009063566.1">
    <property type="nucleotide sequence ID" value="XM_009065318.1"/>
</dbReference>
<dbReference type="Gene3D" id="2.170.140.10">
    <property type="entry name" value="Chitin binding domain"/>
    <property type="match status" value="1"/>
</dbReference>
<dbReference type="Pfam" id="PF00704">
    <property type="entry name" value="Glyco_hydro_18"/>
    <property type="match status" value="1"/>
</dbReference>
<dbReference type="Gene3D" id="3.20.20.80">
    <property type="entry name" value="Glycosidases"/>
    <property type="match status" value="1"/>
</dbReference>
<name>V3ZNG2_LOTGI</name>
<dbReference type="InterPro" id="IPR002557">
    <property type="entry name" value="Chitin-bd_dom"/>
</dbReference>
<dbReference type="InterPro" id="IPR001579">
    <property type="entry name" value="Glyco_hydro_18_chit_AS"/>
</dbReference>
<organism evidence="10 11">
    <name type="scientific">Lottia gigantea</name>
    <name type="common">Giant owl limpet</name>
    <dbReference type="NCBI Taxonomy" id="225164"/>
    <lineage>
        <taxon>Eukaryota</taxon>
        <taxon>Metazoa</taxon>
        <taxon>Spiralia</taxon>
        <taxon>Lophotrochozoa</taxon>
        <taxon>Mollusca</taxon>
        <taxon>Gastropoda</taxon>
        <taxon>Patellogastropoda</taxon>
        <taxon>Lottioidea</taxon>
        <taxon>Lottiidae</taxon>
        <taxon>Lottia</taxon>
    </lineage>
</organism>
<feature type="domain" description="GH18" evidence="9">
    <location>
        <begin position="1"/>
        <end position="370"/>
    </location>
</feature>
<evidence type="ECO:0000259" key="8">
    <source>
        <dbReference type="PROSITE" id="PS50940"/>
    </source>
</evidence>
<dbReference type="EMBL" id="KB203251">
    <property type="protein sequence ID" value="ESO85837.1"/>
    <property type="molecule type" value="Genomic_DNA"/>
</dbReference>
<dbReference type="PROSITE" id="PS01095">
    <property type="entry name" value="GH18_1"/>
    <property type="match status" value="1"/>
</dbReference>
<dbReference type="SUPFAM" id="SSF54556">
    <property type="entry name" value="Chitinase insertion domain"/>
    <property type="match status" value="1"/>
</dbReference>
<dbReference type="KEGG" id="lgi:LOTGIDRAFT_130303"/>
<dbReference type="CTD" id="20233060"/>
<accession>V3ZNG2</accession>
<dbReference type="SMART" id="SM00494">
    <property type="entry name" value="ChtBD2"/>
    <property type="match status" value="1"/>
</dbReference>
<dbReference type="STRING" id="225164.V3ZNG2"/>
<sequence>RVVCYYTNWSQYRYGMKFYPENVDPSLCTHVIYAFAKLNGNQLAPFEWNDESTDWSKGMYERLQALKSTNPNLKTLLAVGGWNMASEPFTSMVSSSANISEFASTSVTFLRKNGFDGLDLDWEYPAKRGSPSADKYRFTSLVKTLVDTFNAESQSTGNPRLLLSAAVGAGKSKVDEGYEVATLSQYLDFINLMTYDLHGSWDSVVGHNSPMFARSGENGTDVYLNMNWAANYWVQNGASKSKLNIGMPLYGRTFTLTDSSNSQPGAPTTGAGTAGTYTKEKGFLAFYEICKMSKTVYSIPEQKVKYAVSGNQWIGFDDQDTLKEKVCYVKSNNYGGVMVWALDLDDFSGQCSSGVKYPLLHTINNELSIPFIKLKTFFWVKISLICLISAPVNLCSGKTDGYFADPVNCSMFYRCDNSKSWHMSCPPSTVFNDVKSYCDHVYNVPRCQ</sequence>
<keyword evidence="2" id="KW-0147">Chitin-binding</keyword>
<evidence type="ECO:0000256" key="5">
    <source>
        <dbReference type="ARBA" id="ARBA00023157"/>
    </source>
</evidence>
<dbReference type="GO" id="GO:0006032">
    <property type="term" value="P:chitin catabolic process"/>
    <property type="evidence" value="ECO:0007669"/>
    <property type="project" value="UniProtKB-ARBA"/>
</dbReference>
<dbReference type="GeneID" id="20233060"/>
<keyword evidence="5" id="KW-1015">Disulfide bond</keyword>
<dbReference type="OMA" id="GATRYWD"/>
<gene>
    <name evidence="10" type="ORF">LOTGIDRAFT_130303</name>
</gene>
<dbReference type="InterPro" id="IPR036508">
    <property type="entry name" value="Chitin-bd_dom_sf"/>
</dbReference>
<dbReference type="InterPro" id="IPR011583">
    <property type="entry name" value="Chitinase_II/V-like_cat"/>
</dbReference>
<dbReference type="GO" id="GO:0005975">
    <property type="term" value="P:carbohydrate metabolic process"/>
    <property type="evidence" value="ECO:0007669"/>
    <property type="project" value="InterPro"/>
</dbReference>
<keyword evidence="6 7" id="KW-0326">Glycosidase</keyword>
<dbReference type="InterPro" id="IPR001223">
    <property type="entry name" value="Glyco_hydro18_cat"/>
</dbReference>
<reference evidence="10 11" key="1">
    <citation type="journal article" date="2013" name="Nature">
        <title>Insights into bilaterian evolution from three spiralian genomes.</title>
        <authorList>
            <person name="Simakov O."/>
            <person name="Marletaz F."/>
            <person name="Cho S.J."/>
            <person name="Edsinger-Gonzales E."/>
            <person name="Havlak P."/>
            <person name="Hellsten U."/>
            <person name="Kuo D.H."/>
            <person name="Larsson T."/>
            <person name="Lv J."/>
            <person name="Arendt D."/>
            <person name="Savage R."/>
            <person name="Osoegawa K."/>
            <person name="de Jong P."/>
            <person name="Grimwood J."/>
            <person name="Chapman J.A."/>
            <person name="Shapiro H."/>
            <person name="Aerts A."/>
            <person name="Otillar R.P."/>
            <person name="Terry A.Y."/>
            <person name="Boore J.L."/>
            <person name="Grigoriev I.V."/>
            <person name="Lindberg D.R."/>
            <person name="Seaver E.C."/>
            <person name="Weisblat D.A."/>
            <person name="Putnam N.H."/>
            <person name="Rokhsar D.S."/>
        </authorList>
    </citation>
    <scope>NUCLEOTIDE SEQUENCE [LARGE SCALE GENOMIC DNA]</scope>
</reference>
<dbReference type="SMART" id="SM00636">
    <property type="entry name" value="Glyco_18"/>
    <property type="match status" value="1"/>
</dbReference>
<dbReference type="Proteomes" id="UP000030746">
    <property type="component" value="Unassembled WGS sequence"/>
</dbReference>
<evidence type="ECO:0000259" key="9">
    <source>
        <dbReference type="PROSITE" id="PS51910"/>
    </source>
</evidence>
<feature type="non-terminal residue" evidence="10">
    <location>
        <position position="1"/>
    </location>
</feature>
<evidence type="ECO:0000256" key="4">
    <source>
        <dbReference type="ARBA" id="ARBA00022801"/>
    </source>
</evidence>
<dbReference type="InterPro" id="IPR029070">
    <property type="entry name" value="Chitinase_insertion_sf"/>
</dbReference>
<dbReference type="PROSITE" id="PS51910">
    <property type="entry name" value="GH18_2"/>
    <property type="match status" value="1"/>
</dbReference>
<protein>
    <submittedName>
        <fullName evidence="10">Uncharacterized protein</fullName>
    </submittedName>
</protein>
<proteinExistence type="inferred from homology"/>
<evidence type="ECO:0000256" key="2">
    <source>
        <dbReference type="ARBA" id="ARBA00022669"/>
    </source>
</evidence>
<dbReference type="Pfam" id="PF01607">
    <property type="entry name" value="CBM_14"/>
    <property type="match status" value="1"/>
</dbReference>
<evidence type="ECO:0000256" key="7">
    <source>
        <dbReference type="RuleBase" id="RU000489"/>
    </source>
</evidence>
<dbReference type="InterPro" id="IPR050314">
    <property type="entry name" value="Glycosyl_Hydrlase_18"/>
</dbReference>
<dbReference type="FunFam" id="3.20.20.80:FF:000007">
    <property type="entry name" value="Acidic mammalian chitinase"/>
    <property type="match status" value="1"/>
</dbReference>
<dbReference type="PANTHER" id="PTHR11177:SF317">
    <property type="entry name" value="CHITINASE 12-RELATED"/>
    <property type="match status" value="1"/>
</dbReference>
<dbReference type="Gene3D" id="3.10.50.10">
    <property type="match status" value="1"/>
</dbReference>
<evidence type="ECO:0000313" key="11">
    <source>
        <dbReference type="Proteomes" id="UP000030746"/>
    </source>
</evidence>
<dbReference type="CDD" id="cd02872">
    <property type="entry name" value="GH18_chitolectin_chitotriosidase"/>
    <property type="match status" value="1"/>
</dbReference>
<keyword evidence="3" id="KW-0732">Signal</keyword>
<dbReference type="InterPro" id="IPR017853">
    <property type="entry name" value="GH"/>
</dbReference>
<dbReference type="GO" id="GO:0005576">
    <property type="term" value="C:extracellular region"/>
    <property type="evidence" value="ECO:0007669"/>
    <property type="project" value="InterPro"/>
</dbReference>
<dbReference type="SUPFAM" id="SSF57625">
    <property type="entry name" value="Invertebrate chitin-binding proteins"/>
    <property type="match status" value="1"/>
</dbReference>
<dbReference type="PANTHER" id="PTHR11177">
    <property type="entry name" value="CHITINASE"/>
    <property type="match status" value="1"/>
</dbReference>
<evidence type="ECO:0000256" key="1">
    <source>
        <dbReference type="ARBA" id="ARBA00009121"/>
    </source>
</evidence>
<dbReference type="AlphaFoldDB" id="V3ZNG2"/>
<dbReference type="GO" id="GO:0004568">
    <property type="term" value="F:chitinase activity"/>
    <property type="evidence" value="ECO:0007669"/>
    <property type="project" value="UniProtKB-ARBA"/>
</dbReference>
<dbReference type="GO" id="GO:0008061">
    <property type="term" value="F:chitin binding"/>
    <property type="evidence" value="ECO:0007669"/>
    <property type="project" value="UniProtKB-KW"/>
</dbReference>
<dbReference type="FunFam" id="3.10.50.10:FF:000001">
    <property type="entry name" value="Chitinase 3-like 1"/>
    <property type="match status" value="1"/>
</dbReference>
<evidence type="ECO:0000313" key="10">
    <source>
        <dbReference type="EMBL" id="ESO85837.1"/>
    </source>
</evidence>
<comment type="similarity">
    <text evidence="1">Belongs to the glycosyl hydrolase 18 family. Chitinase class II subfamily.</text>
</comment>
<evidence type="ECO:0000256" key="6">
    <source>
        <dbReference type="ARBA" id="ARBA00023295"/>
    </source>
</evidence>
<keyword evidence="11" id="KW-1185">Reference proteome</keyword>
<dbReference type="SUPFAM" id="SSF51445">
    <property type="entry name" value="(Trans)glycosidases"/>
    <property type="match status" value="1"/>
</dbReference>
<evidence type="ECO:0000256" key="3">
    <source>
        <dbReference type="ARBA" id="ARBA00022729"/>
    </source>
</evidence>